<evidence type="ECO:0000259" key="7">
    <source>
        <dbReference type="PROSITE" id="PS51900"/>
    </source>
</evidence>
<dbReference type="Gene3D" id="1.10.443.10">
    <property type="entry name" value="Intergrase catalytic core"/>
    <property type="match status" value="1"/>
</dbReference>
<dbReference type="InterPro" id="IPR050090">
    <property type="entry name" value="Tyrosine_recombinase_XerCD"/>
</dbReference>
<organism evidence="8 9">
    <name type="scientific">Paraburkholderia tropica</name>
    <dbReference type="NCBI Taxonomy" id="92647"/>
    <lineage>
        <taxon>Bacteria</taxon>
        <taxon>Pseudomonadati</taxon>
        <taxon>Pseudomonadota</taxon>
        <taxon>Betaproteobacteria</taxon>
        <taxon>Burkholderiales</taxon>
        <taxon>Burkholderiaceae</taxon>
        <taxon>Paraburkholderia</taxon>
    </lineage>
</organism>
<comment type="caution">
    <text evidence="8">The sequence shown here is derived from an EMBL/GenBank/DDBJ whole genome shotgun (WGS) entry which is preliminary data.</text>
</comment>
<name>A0AAQ1GPI8_9BURK</name>
<dbReference type="Gene3D" id="1.10.150.130">
    <property type="match status" value="1"/>
</dbReference>
<dbReference type="InterPro" id="IPR002104">
    <property type="entry name" value="Integrase_catalytic"/>
</dbReference>
<dbReference type="InterPro" id="IPR044068">
    <property type="entry name" value="CB"/>
</dbReference>
<keyword evidence="2" id="KW-0229">DNA integration</keyword>
<dbReference type="SUPFAM" id="SSF56349">
    <property type="entry name" value="DNA breaking-rejoining enzymes"/>
    <property type="match status" value="1"/>
</dbReference>
<evidence type="ECO:0000256" key="1">
    <source>
        <dbReference type="ARBA" id="ARBA00022829"/>
    </source>
</evidence>
<evidence type="ECO:0000313" key="9">
    <source>
        <dbReference type="Proteomes" id="UP000183529"/>
    </source>
</evidence>
<dbReference type="InterPro" id="IPR013762">
    <property type="entry name" value="Integrase-like_cat_sf"/>
</dbReference>
<accession>A0AAQ1GPI8</accession>
<dbReference type="GO" id="GO:0015074">
    <property type="term" value="P:DNA integration"/>
    <property type="evidence" value="ECO:0007669"/>
    <property type="project" value="UniProtKB-KW"/>
</dbReference>
<dbReference type="AlphaFoldDB" id="A0AAQ1GPI8"/>
<reference evidence="8 9" key="1">
    <citation type="submission" date="2016-10" db="EMBL/GenBank/DDBJ databases">
        <authorList>
            <person name="Varghese N."/>
            <person name="Submissions S."/>
        </authorList>
    </citation>
    <scope>NUCLEOTIDE SEQUENCE [LARGE SCALE GENOMIC DNA]</scope>
    <source>
        <strain evidence="8 9">LMG 22274</strain>
    </source>
</reference>
<evidence type="ECO:0000256" key="3">
    <source>
        <dbReference type="ARBA" id="ARBA00023125"/>
    </source>
</evidence>
<evidence type="ECO:0000313" key="8">
    <source>
        <dbReference type="EMBL" id="SEK15195.1"/>
    </source>
</evidence>
<evidence type="ECO:0000259" key="6">
    <source>
        <dbReference type="PROSITE" id="PS51898"/>
    </source>
</evidence>
<dbReference type="PROSITE" id="PS51898">
    <property type="entry name" value="TYR_RECOMBINASE"/>
    <property type="match status" value="1"/>
</dbReference>
<evidence type="ECO:0000256" key="4">
    <source>
        <dbReference type="ARBA" id="ARBA00023172"/>
    </source>
</evidence>
<keyword evidence="3 5" id="KW-0238">DNA-binding</keyword>
<gene>
    <name evidence="8" type="ORF">SAMN05216550_1358</name>
</gene>
<dbReference type="GO" id="GO:0007059">
    <property type="term" value="P:chromosome segregation"/>
    <property type="evidence" value="ECO:0007669"/>
    <property type="project" value="UniProtKB-KW"/>
</dbReference>
<dbReference type="RefSeq" id="WP_080180723.1">
    <property type="nucleotide sequence ID" value="NZ_CADFGN010000024.1"/>
</dbReference>
<dbReference type="InterPro" id="IPR010998">
    <property type="entry name" value="Integrase_recombinase_N"/>
</dbReference>
<keyword evidence="1" id="KW-0159">Chromosome partition</keyword>
<feature type="domain" description="Core-binding (CB)" evidence="7">
    <location>
        <begin position="7"/>
        <end position="100"/>
    </location>
</feature>
<dbReference type="Proteomes" id="UP000183529">
    <property type="component" value="Unassembled WGS sequence"/>
</dbReference>
<keyword evidence="4" id="KW-0233">DNA recombination</keyword>
<evidence type="ECO:0000256" key="5">
    <source>
        <dbReference type="PROSITE-ProRule" id="PRU01248"/>
    </source>
</evidence>
<dbReference type="PANTHER" id="PTHR30349">
    <property type="entry name" value="PHAGE INTEGRASE-RELATED"/>
    <property type="match status" value="1"/>
</dbReference>
<dbReference type="InterPro" id="IPR011010">
    <property type="entry name" value="DNA_brk_join_enz"/>
</dbReference>
<dbReference type="Pfam" id="PF00589">
    <property type="entry name" value="Phage_integrase"/>
    <property type="match status" value="1"/>
</dbReference>
<dbReference type="InterPro" id="IPR004107">
    <property type="entry name" value="Integrase_SAM-like_N"/>
</dbReference>
<protein>
    <submittedName>
        <fullName evidence="8">Site-specific recombinase XerD</fullName>
    </submittedName>
</protein>
<proteinExistence type="predicted"/>
<evidence type="ECO:0000256" key="2">
    <source>
        <dbReference type="ARBA" id="ARBA00022908"/>
    </source>
</evidence>
<feature type="domain" description="Tyr recombinase" evidence="6">
    <location>
        <begin position="124"/>
        <end position="309"/>
    </location>
</feature>
<dbReference type="EMBL" id="FNZM01000035">
    <property type="protein sequence ID" value="SEK15195.1"/>
    <property type="molecule type" value="Genomic_DNA"/>
</dbReference>
<dbReference type="GO" id="GO:0006310">
    <property type="term" value="P:DNA recombination"/>
    <property type="evidence" value="ECO:0007669"/>
    <property type="project" value="UniProtKB-KW"/>
</dbReference>
<sequence length="338" mass="38343">MNRLSQPGLFAHVQSYFTEYLPRQRGASVHTIRAYRDALTLLFRFVSEQSGRSVAALSLSDLDAIVITHFLDHIEADRSNSTATRNCRRAAIRGFFKHLLRNDLTHSQQYIRILAIPAKKSRQVPATYLEPEDARLIISIPDKRTCDGWRDYTLLLFLYNCGARVSEATGLRWGDLQLTVPRQVQLRGKGRKERVLPLWPETANALHRLRGMSRRDDGQCVFVNRHGQPLTRDGVAYILDKYTTAAGHQKPALVRKHITPHVLRHSCAVALLQSGTDVTVIRDYLGHTSVTTTGRYITINLQMKVDAMRAFWKKAGIQPANVKPWKPNADLLAFLQSL</sequence>
<dbReference type="Pfam" id="PF02899">
    <property type="entry name" value="Phage_int_SAM_1"/>
    <property type="match status" value="1"/>
</dbReference>
<dbReference type="GO" id="GO:0003677">
    <property type="term" value="F:DNA binding"/>
    <property type="evidence" value="ECO:0007669"/>
    <property type="project" value="UniProtKB-UniRule"/>
</dbReference>
<dbReference type="PROSITE" id="PS51900">
    <property type="entry name" value="CB"/>
    <property type="match status" value="1"/>
</dbReference>
<dbReference type="PANTHER" id="PTHR30349:SF81">
    <property type="entry name" value="TYROSINE RECOMBINASE XERC"/>
    <property type="match status" value="1"/>
</dbReference>